<organism evidence="1 2">
    <name type="scientific">Flavilitoribacter nigricans (strain ATCC 23147 / DSM 23189 / NBRC 102662 / NCIMB 1420 / SS-2)</name>
    <name type="common">Lewinella nigricans</name>
    <dbReference type="NCBI Taxonomy" id="1122177"/>
    <lineage>
        <taxon>Bacteria</taxon>
        <taxon>Pseudomonadati</taxon>
        <taxon>Bacteroidota</taxon>
        <taxon>Saprospiria</taxon>
        <taxon>Saprospirales</taxon>
        <taxon>Lewinellaceae</taxon>
        <taxon>Flavilitoribacter</taxon>
    </lineage>
</organism>
<dbReference type="OrthoDB" id="9816502at2"/>
<protein>
    <submittedName>
        <fullName evidence="1">Uncharacterized protein</fullName>
    </submittedName>
</protein>
<evidence type="ECO:0000313" key="1">
    <source>
        <dbReference type="EMBL" id="PHN01995.1"/>
    </source>
</evidence>
<keyword evidence="2" id="KW-1185">Reference proteome</keyword>
<evidence type="ECO:0000313" key="2">
    <source>
        <dbReference type="Proteomes" id="UP000223913"/>
    </source>
</evidence>
<dbReference type="Proteomes" id="UP000223913">
    <property type="component" value="Unassembled WGS sequence"/>
</dbReference>
<name>A0A2D0N0I0_FLAN2</name>
<gene>
    <name evidence="1" type="ORF">CRP01_34380</name>
</gene>
<proteinExistence type="predicted"/>
<dbReference type="AlphaFoldDB" id="A0A2D0N0I0"/>
<dbReference type="RefSeq" id="WP_099154618.1">
    <property type="nucleotide sequence ID" value="NZ_PDUD01000046.1"/>
</dbReference>
<sequence>MGNRVNYFMPYTRQGLTTLADHRQSSAGRLQFEVNVFLEGKDGSGNKLERTVRQKIVLLGPGDILGVDPRIISRVAPPPDTNSFEASLTPFIEFNEPDFLWRFSTRQAADGENWLPWLTLIILKRSMGAEEGEFVTLQNDQADLPPRIQVKPNAVLPDLNESWRWAHVHMLETQGLKHEDLKAAVARSSKNTVCRLMSPRRLEPETAYEVFLVPTFRLGVQVALGLATENTDRKELSWDTPAAGAGQQLPYYYRWSFRTGTKGDFEYLVRKLQPRKLRGLGIRKIDCRTPGFGIEPEITEMEMEAALKSLDVAVQSWGMDNKQADGLNATQRDMANLLNSSEQDDILRVAPPVYGEWYAERSNAEEKLVVDQQHWLEEINLDFRHRAAAGLGVQFVKQNQEKLMQAAWTQLNKVQEVNRRLNLGRFGRSISKSLHRRMEKMNPDHLWKLALPVQNKMLFSEEEQQVRTRGVNNSNLTIGAHLRASEITNKLVQVKVKKYLPKKRSTAEAGDESGAVGSVFFTPVTANQLVSQAFQVAGTTRKTPQSSSTLFQIEDKNETSGDLFNTLGAKMKMALDPKETIQVRLANRVRRIRTWEKHRRYNEEDLAKTKSRSDQQSESELDPLRPVLWYPEFHRPMYHFLRDLSQEYILAGVEHIPQDTVGLLAANRRFIEAYMLGVNHEFASELRWREFPTDLRGSYFRSFWDTSIYSVDEKEEDEFWENSQDGIRLLAHIHREFGTHYDREMIVDAYTTGEPSDTQKAVAAIYEEAVEKWLLSRDEDKDIAEIADWKKNSRLGEHPAPGTWTNNKKNVDALVLVVRGELLQKFENTLIYLVNRNAEDSTQPDLSSNAGRKFPVFEGALPPDMIFIGFPITTKEVGDYFLIFEERITDLRLGLDIDASGNGENDLSWLHFEDLHAGDYLNGRRPANELASRWDNAAFIGKVMYQKQVRVAIELSRMVPERLFKNF</sequence>
<accession>A0A2D0N0I0</accession>
<comment type="caution">
    <text evidence="1">The sequence shown here is derived from an EMBL/GenBank/DDBJ whole genome shotgun (WGS) entry which is preliminary data.</text>
</comment>
<reference evidence="1 2" key="1">
    <citation type="submission" date="2017-10" db="EMBL/GenBank/DDBJ databases">
        <title>The draft genome sequence of Lewinella nigricans NBRC 102662.</title>
        <authorList>
            <person name="Wang K."/>
        </authorList>
    </citation>
    <scope>NUCLEOTIDE SEQUENCE [LARGE SCALE GENOMIC DNA]</scope>
    <source>
        <strain evidence="1 2">NBRC 102662</strain>
    </source>
</reference>
<dbReference type="EMBL" id="PDUD01000046">
    <property type="protein sequence ID" value="PHN01995.1"/>
    <property type="molecule type" value="Genomic_DNA"/>
</dbReference>